<organism evidence="8 9">
    <name type="scientific">Paenibacillus borealis</name>
    <dbReference type="NCBI Taxonomy" id="160799"/>
    <lineage>
        <taxon>Bacteria</taxon>
        <taxon>Bacillati</taxon>
        <taxon>Bacillota</taxon>
        <taxon>Bacilli</taxon>
        <taxon>Bacillales</taxon>
        <taxon>Paenibacillaceae</taxon>
        <taxon>Paenibacillus</taxon>
    </lineage>
</organism>
<dbReference type="GO" id="GO:0046556">
    <property type="term" value="F:alpha-L-arabinofuranosidase activity"/>
    <property type="evidence" value="ECO:0007669"/>
    <property type="project" value="UniProtKB-EC"/>
</dbReference>
<evidence type="ECO:0000256" key="2">
    <source>
        <dbReference type="ARBA" id="ARBA00007186"/>
    </source>
</evidence>
<dbReference type="Gene3D" id="2.60.120.260">
    <property type="entry name" value="Galactose-binding domain-like"/>
    <property type="match status" value="1"/>
</dbReference>
<dbReference type="Gene3D" id="2.60.40.1180">
    <property type="entry name" value="Golgi alpha-mannosidase II"/>
    <property type="match status" value="1"/>
</dbReference>
<dbReference type="Proteomes" id="UP000029518">
    <property type="component" value="Chromosome"/>
</dbReference>
<evidence type="ECO:0000313" key="8">
    <source>
        <dbReference type="EMBL" id="AIQ60088.1"/>
    </source>
</evidence>
<dbReference type="Pfam" id="PF02018">
    <property type="entry name" value="CBM_4_9"/>
    <property type="match status" value="1"/>
</dbReference>
<dbReference type="EMBL" id="CP009285">
    <property type="protein sequence ID" value="AIQ60088.1"/>
    <property type="molecule type" value="Genomic_DNA"/>
</dbReference>
<accession>A0A089LLN5</accession>
<keyword evidence="9" id="KW-1185">Reference proteome</keyword>
<dbReference type="SUPFAM" id="SSF49785">
    <property type="entry name" value="Galactose-binding domain-like"/>
    <property type="match status" value="1"/>
</dbReference>
<feature type="domain" description="Alpha-L-arabinofuranosidase C-terminal" evidence="7">
    <location>
        <begin position="441"/>
        <end position="785"/>
    </location>
</feature>
<dbReference type="OrthoDB" id="9758333at2"/>
<dbReference type="InterPro" id="IPR051563">
    <property type="entry name" value="Glycosyl_Hydrolase_51"/>
</dbReference>
<sequence>MDTKPKLNVYTQQTGAELGDLFGIFFEDLNHAADGGLYAELVQNRSFEFDPVDRHDYHPLTAWEKVERGGGRASLSVEDESPFHPENPHYAVIEILEPGTGVGLSNAGFNTGIPVKAGENYLFSVYMRRSGSFGTPVQVLIEDSGGAVTASAVITVDSAGWQKYEAVLTAASTDNSCRLVILTGGAGRLELDMVSLFPEKTYLGRRNGLREDIAVLLADMKPKFMRFPGGCLVHDGSLNPDDRNSMYRWKKTIGDVTSRPPRRNNWGYNQTLGLGYYEYFQFCEDIGAKAIPVLPGGYDPHHGRIVPLDELGPWIQDALDVIEFARGDASTEWGAVRSSLGHPEPFGLDYIAIGNEEVGEPFFERYPYFHKAIKERYPDMQVINSSGPFAAGGEYERGWASAREHGSDLVDEHYYQSPEWFLANMDRYDLFKADEPKVFLGEYASWGNTYYNALVEAAFMTRLEQNAHAVGLACYAPMLCNVDYVNWKPDMIWFDNHQVFGTPNYYVQKLFMNHQGDRLLHIEAEHLPGQPEALQQPVKGSIVLAAEKSAVTYRNITLTNNLTGERRVIEEIVELDDTEAAASKEEGLRSFPLDDTDWSDYTLKLTASKNGGVRGFLIYFGMQDGMNRLNWELGGWQNQDSILSAVSGGRGSCLTQSLFTVENDTDYELELHVSGRLITAAINGIEINRAEDRLPEIQPLYYTASVEDLSGDVIVKAVNVLDTPLSVRVELKELKAASYTAEVHELSGVALDAENSFADPLKVSPSTRAIAFEGTGFDYDFPGQSVTLLRIKRQHS</sequence>
<dbReference type="SUPFAM" id="SSF51445">
    <property type="entry name" value="(Trans)glycosidases"/>
    <property type="match status" value="1"/>
</dbReference>
<dbReference type="EC" id="3.2.1.55" evidence="3"/>
<name>A0A089LLN5_PAEBO</name>
<evidence type="ECO:0000313" key="9">
    <source>
        <dbReference type="Proteomes" id="UP000029518"/>
    </source>
</evidence>
<evidence type="ECO:0000256" key="5">
    <source>
        <dbReference type="ARBA" id="ARBA00022801"/>
    </source>
</evidence>
<dbReference type="PANTHER" id="PTHR31776:SF0">
    <property type="entry name" value="ALPHA-L-ARABINOFURANOSIDASE 1"/>
    <property type="match status" value="1"/>
</dbReference>
<dbReference type="InterPro" id="IPR003305">
    <property type="entry name" value="CenC_carb-bd"/>
</dbReference>
<comment type="similarity">
    <text evidence="2">Belongs to the glycosyl hydrolase 51 family.</text>
</comment>
<dbReference type="InterPro" id="IPR008979">
    <property type="entry name" value="Galactose-bd-like_sf"/>
</dbReference>
<dbReference type="HOGENOM" id="CLU_010060_2_0_9"/>
<dbReference type="SUPFAM" id="SSF51011">
    <property type="entry name" value="Glycosyl hydrolase domain"/>
    <property type="match status" value="1"/>
</dbReference>
<evidence type="ECO:0000256" key="6">
    <source>
        <dbReference type="ARBA" id="ARBA00023180"/>
    </source>
</evidence>
<dbReference type="Gene3D" id="3.20.20.80">
    <property type="entry name" value="Glycosidases"/>
    <property type="match status" value="1"/>
</dbReference>
<dbReference type="InterPro" id="IPR013780">
    <property type="entry name" value="Glyco_hydro_b"/>
</dbReference>
<keyword evidence="4" id="KW-0732">Signal</keyword>
<evidence type="ECO:0000256" key="3">
    <source>
        <dbReference type="ARBA" id="ARBA00012670"/>
    </source>
</evidence>
<reference evidence="8" key="1">
    <citation type="submission" date="2014-08" db="EMBL/GenBank/DDBJ databases">
        <title>Comparative genomics of the Paenibacillus odorifer group.</title>
        <authorList>
            <person name="den Bakker H.C."/>
            <person name="Tsai Y.-C.Y.-C."/>
            <person name="Martin N."/>
            <person name="Korlach J."/>
            <person name="Wiedmann M."/>
        </authorList>
    </citation>
    <scope>NUCLEOTIDE SEQUENCE [LARGE SCALE GENOMIC DNA]</scope>
    <source>
        <strain evidence="8">DSM 13188</strain>
    </source>
</reference>
<evidence type="ECO:0000256" key="4">
    <source>
        <dbReference type="ARBA" id="ARBA00022729"/>
    </source>
</evidence>
<evidence type="ECO:0000259" key="7">
    <source>
        <dbReference type="SMART" id="SM00813"/>
    </source>
</evidence>
<gene>
    <name evidence="8" type="ORF">PBOR_26405</name>
</gene>
<dbReference type="Pfam" id="PF06964">
    <property type="entry name" value="Alpha-L-AF_C"/>
    <property type="match status" value="1"/>
</dbReference>
<dbReference type="InterPro" id="IPR055235">
    <property type="entry name" value="ASD1_cat"/>
</dbReference>
<dbReference type="Pfam" id="PF22848">
    <property type="entry name" value="ASD1_dom"/>
    <property type="match status" value="1"/>
</dbReference>
<comment type="catalytic activity">
    <reaction evidence="1">
        <text>Hydrolysis of terminal non-reducing alpha-L-arabinofuranoside residues in alpha-L-arabinosides.</text>
        <dbReference type="EC" id="3.2.1.55"/>
    </reaction>
</comment>
<dbReference type="AlphaFoldDB" id="A0A089LLN5"/>
<dbReference type="SMART" id="SM00813">
    <property type="entry name" value="Alpha-L-AF_C"/>
    <property type="match status" value="1"/>
</dbReference>
<dbReference type="RefSeq" id="WP_042216486.1">
    <property type="nucleotide sequence ID" value="NZ_CP009285.1"/>
</dbReference>
<dbReference type="KEGG" id="pbd:PBOR_26405"/>
<dbReference type="GO" id="GO:0046373">
    <property type="term" value="P:L-arabinose metabolic process"/>
    <property type="evidence" value="ECO:0007669"/>
    <property type="project" value="InterPro"/>
</dbReference>
<dbReference type="PANTHER" id="PTHR31776">
    <property type="entry name" value="ALPHA-L-ARABINOFURANOSIDASE 1"/>
    <property type="match status" value="1"/>
</dbReference>
<keyword evidence="5" id="KW-0378">Hydrolase</keyword>
<dbReference type="InterPro" id="IPR017853">
    <property type="entry name" value="GH"/>
</dbReference>
<dbReference type="InterPro" id="IPR010720">
    <property type="entry name" value="Alpha-L-AF_C"/>
</dbReference>
<proteinExistence type="inferred from homology"/>
<keyword evidence="6" id="KW-0325">Glycoprotein</keyword>
<evidence type="ECO:0000256" key="1">
    <source>
        <dbReference type="ARBA" id="ARBA00001462"/>
    </source>
</evidence>
<protein>
    <recommendedName>
        <fullName evidence="3">non-reducing end alpha-L-arabinofuranosidase</fullName>
        <ecNumber evidence="3">3.2.1.55</ecNumber>
    </recommendedName>
</protein>